<dbReference type="AlphaFoldDB" id="A0A7Y9RTC7"/>
<dbReference type="Proteomes" id="UP000544110">
    <property type="component" value="Unassembled WGS sequence"/>
</dbReference>
<dbReference type="EMBL" id="JACCAC010000001">
    <property type="protein sequence ID" value="NYG54513.1"/>
    <property type="molecule type" value="Genomic_DNA"/>
</dbReference>
<reference evidence="2 3" key="1">
    <citation type="submission" date="2020-07" db="EMBL/GenBank/DDBJ databases">
        <title>Sequencing the genomes of 1000 actinobacteria strains.</title>
        <authorList>
            <person name="Klenk H.-P."/>
        </authorList>
    </citation>
    <scope>NUCLEOTIDE SEQUENCE [LARGE SCALE GENOMIC DNA]</scope>
    <source>
        <strain evidence="2 3">DSM 24552</strain>
    </source>
</reference>
<keyword evidence="1" id="KW-1133">Transmembrane helix</keyword>
<keyword evidence="1" id="KW-0812">Transmembrane</keyword>
<keyword evidence="3" id="KW-1185">Reference proteome</keyword>
<evidence type="ECO:0000313" key="3">
    <source>
        <dbReference type="Proteomes" id="UP000544110"/>
    </source>
</evidence>
<evidence type="ECO:0000313" key="2">
    <source>
        <dbReference type="EMBL" id="NYG54513.1"/>
    </source>
</evidence>
<organism evidence="2 3">
    <name type="scientific">Nocardioides perillae</name>
    <dbReference type="NCBI Taxonomy" id="1119534"/>
    <lineage>
        <taxon>Bacteria</taxon>
        <taxon>Bacillati</taxon>
        <taxon>Actinomycetota</taxon>
        <taxon>Actinomycetes</taxon>
        <taxon>Propionibacteriales</taxon>
        <taxon>Nocardioidaceae</taxon>
        <taxon>Nocardioides</taxon>
    </lineage>
</organism>
<dbReference type="RefSeq" id="WP_179517124.1">
    <property type="nucleotide sequence ID" value="NZ_JACCAC010000001.1"/>
</dbReference>
<name>A0A7Y9RTC7_9ACTN</name>
<accession>A0A7Y9RTC7</accession>
<comment type="caution">
    <text evidence="2">The sequence shown here is derived from an EMBL/GenBank/DDBJ whole genome shotgun (WGS) entry which is preliminary data.</text>
</comment>
<keyword evidence="1" id="KW-0472">Membrane</keyword>
<feature type="transmembrane region" description="Helical" evidence="1">
    <location>
        <begin position="109"/>
        <end position="131"/>
    </location>
</feature>
<feature type="transmembrane region" description="Helical" evidence="1">
    <location>
        <begin position="214"/>
        <end position="232"/>
    </location>
</feature>
<evidence type="ECO:0000256" key="1">
    <source>
        <dbReference type="SAM" id="Phobius"/>
    </source>
</evidence>
<feature type="transmembrane region" description="Helical" evidence="1">
    <location>
        <begin position="176"/>
        <end position="194"/>
    </location>
</feature>
<protein>
    <submittedName>
        <fullName evidence="2">Uncharacterized protein</fullName>
    </submittedName>
</protein>
<feature type="transmembrane region" description="Helical" evidence="1">
    <location>
        <begin position="138"/>
        <end position="156"/>
    </location>
</feature>
<gene>
    <name evidence="2" type="ORF">BJ989_000817</name>
</gene>
<sequence>MSSAPALGHLLHAAVLGLGGVGLVALQAPRAAQALGLLRAPTGGHDRRVAELRHRAATGTLAVLERPPAGDHPAYAARAATWTPLAATSSVAAAGVHLAVAPLHLADPALAGLFALAALAQLGWALAVLGLVPVPRRAGLRVAGAVVHGACLAAWVTSRTTGLPLGLHDGAVSPVGPLDLVAAAWAATALAWCLRPGAGTDLAARRAPWSGTAWAWLAGCAVVLTTLGTWGGHA</sequence>
<proteinExistence type="predicted"/>